<proteinExistence type="predicted"/>
<protein>
    <submittedName>
        <fullName evidence="1">SipW-dependent-type signal peptide-containing protein</fullName>
    </submittedName>
</protein>
<dbReference type="Pfam" id="PF12389">
    <property type="entry name" value="Peptidase_M73"/>
    <property type="match status" value="1"/>
</dbReference>
<gene>
    <name evidence="1" type="ORF">H9726_05280</name>
</gene>
<dbReference type="EMBL" id="DXCF01000028">
    <property type="protein sequence ID" value="HIZ09882.1"/>
    <property type="molecule type" value="Genomic_DNA"/>
</dbReference>
<sequence length="96" mass="9859">MKTKSIVSAIVAAALSVVLCVGLLVGTTVAWFTDTVSSTGNSITAGALAVELNDGSSEALFTSDTVWAPGTSQRRSVRVENVGSVALRYSIAARNI</sequence>
<dbReference type="AlphaFoldDB" id="A0A9D2II22"/>
<comment type="caution">
    <text evidence="1">The sequence shown here is derived from an EMBL/GenBank/DDBJ whole genome shotgun (WGS) entry which is preliminary data.</text>
</comment>
<reference evidence="1" key="1">
    <citation type="journal article" date="2021" name="PeerJ">
        <title>Extensive microbial diversity within the chicken gut microbiome revealed by metagenomics and culture.</title>
        <authorList>
            <person name="Gilroy R."/>
            <person name="Ravi A."/>
            <person name="Getino M."/>
            <person name="Pursley I."/>
            <person name="Horton D.L."/>
            <person name="Alikhan N.F."/>
            <person name="Baker D."/>
            <person name="Gharbi K."/>
            <person name="Hall N."/>
            <person name="Watson M."/>
            <person name="Adriaenssens E.M."/>
            <person name="Foster-Nyarko E."/>
            <person name="Jarju S."/>
            <person name="Secka A."/>
            <person name="Antonio M."/>
            <person name="Oren A."/>
            <person name="Chaudhuri R.R."/>
            <person name="La Ragione R."/>
            <person name="Hildebrand F."/>
            <person name="Pallen M.J."/>
        </authorList>
    </citation>
    <scope>NUCLEOTIDE SEQUENCE</scope>
    <source>
        <strain evidence="1">CHK192-19661</strain>
    </source>
</reference>
<accession>A0A9D2II22</accession>
<evidence type="ECO:0000313" key="2">
    <source>
        <dbReference type="Proteomes" id="UP000824025"/>
    </source>
</evidence>
<reference evidence="1" key="2">
    <citation type="submission" date="2021-04" db="EMBL/GenBank/DDBJ databases">
        <authorList>
            <person name="Gilroy R."/>
        </authorList>
    </citation>
    <scope>NUCLEOTIDE SEQUENCE</scope>
    <source>
        <strain evidence="1">CHK192-19661</strain>
    </source>
</reference>
<dbReference type="InterPro" id="IPR023833">
    <property type="entry name" value="Signal_pept_SipW-depend-type"/>
</dbReference>
<dbReference type="Proteomes" id="UP000824025">
    <property type="component" value="Unassembled WGS sequence"/>
</dbReference>
<dbReference type="InterPro" id="IPR022121">
    <property type="entry name" value="Peptidase_M73_camelysin"/>
</dbReference>
<name>A0A9D2II22_9FIRM</name>
<dbReference type="NCBIfam" id="TIGR04088">
    <property type="entry name" value="cognate_SipW"/>
    <property type="match status" value="1"/>
</dbReference>
<organism evidence="1 2">
    <name type="scientific">Candidatus Borkfalkia avicola</name>
    <dbReference type="NCBI Taxonomy" id="2838503"/>
    <lineage>
        <taxon>Bacteria</taxon>
        <taxon>Bacillati</taxon>
        <taxon>Bacillota</taxon>
        <taxon>Clostridia</taxon>
        <taxon>Christensenellales</taxon>
        <taxon>Christensenellaceae</taxon>
        <taxon>Candidatus Borkfalkia</taxon>
    </lineage>
</organism>
<evidence type="ECO:0000313" key="1">
    <source>
        <dbReference type="EMBL" id="HIZ09882.1"/>
    </source>
</evidence>